<reference evidence="4 5" key="1">
    <citation type="journal article" date="2013" name="Curr. Biol.">
        <title>The Genome of the Foraminiferan Reticulomyxa filosa.</title>
        <authorList>
            <person name="Glockner G."/>
            <person name="Hulsmann N."/>
            <person name="Schleicher M."/>
            <person name="Noegel A.A."/>
            <person name="Eichinger L."/>
            <person name="Gallinger C."/>
            <person name="Pawlowski J."/>
            <person name="Sierra R."/>
            <person name="Euteneuer U."/>
            <person name="Pillet L."/>
            <person name="Moustafa A."/>
            <person name="Platzer M."/>
            <person name="Groth M."/>
            <person name="Szafranski K."/>
            <person name="Schliwa M."/>
        </authorList>
    </citation>
    <scope>NUCLEOTIDE SEQUENCE [LARGE SCALE GENOMIC DNA]</scope>
</reference>
<evidence type="ECO:0000313" key="5">
    <source>
        <dbReference type="Proteomes" id="UP000023152"/>
    </source>
</evidence>
<dbReference type="OrthoDB" id="27911at2759"/>
<evidence type="ECO:0000313" key="4">
    <source>
        <dbReference type="EMBL" id="ETO04409.1"/>
    </source>
</evidence>
<dbReference type="Gene3D" id="2.130.10.10">
    <property type="entry name" value="YVTN repeat-like/Quinoprotein amine dehydrogenase"/>
    <property type="match status" value="2"/>
</dbReference>
<gene>
    <name evidence="4" type="ORF">RFI_32986</name>
</gene>
<keyword evidence="5" id="KW-1185">Reference proteome</keyword>
<dbReference type="PROSITE" id="PS00678">
    <property type="entry name" value="WD_REPEATS_1"/>
    <property type="match status" value="5"/>
</dbReference>
<evidence type="ECO:0000256" key="2">
    <source>
        <dbReference type="ARBA" id="ARBA00022737"/>
    </source>
</evidence>
<feature type="repeat" description="WD" evidence="3">
    <location>
        <begin position="202"/>
        <end position="245"/>
    </location>
</feature>
<accession>X6LS17</accession>
<feature type="repeat" description="WD" evidence="3">
    <location>
        <begin position="154"/>
        <end position="201"/>
    </location>
</feature>
<proteinExistence type="predicted"/>
<dbReference type="Proteomes" id="UP000023152">
    <property type="component" value="Unassembled WGS sequence"/>
</dbReference>
<organism evidence="4 5">
    <name type="scientific">Reticulomyxa filosa</name>
    <dbReference type="NCBI Taxonomy" id="46433"/>
    <lineage>
        <taxon>Eukaryota</taxon>
        <taxon>Sar</taxon>
        <taxon>Rhizaria</taxon>
        <taxon>Retaria</taxon>
        <taxon>Foraminifera</taxon>
        <taxon>Monothalamids</taxon>
        <taxon>Reticulomyxidae</taxon>
        <taxon>Reticulomyxa</taxon>
    </lineage>
</organism>
<dbReference type="InterPro" id="IPR036322">
    <property type="entry name" value="WD40_repeat_dom_sf"/>
</dbReference>
<dbReference type="SMART" id="SM00320">
    <property type="entry name" value="WD40"/>
    <property type="match status" value="6"/>
</dbReference>
<dbReference type="PROSITE" id="PS50082">
    <property type="entry name" value="WD_REPEATS_2"/>
    <property type="match status" value="6"/>
</dbReference>
<dbReference type="InterPro" id="IPR019775">
    <property type="entry name" value="WD40_repeat_CS"/>
</dbReference>
<dbReference type="AlphaFoldDB" id="X6LS17"/>
<feature type="repeat" description="WD" evidence="3">
    <location>
        <begin position="306"/>
        <end position="349"/>
    </location>
</feature>
<dbReference type="PANTHER" id="PTHR19848">
    <property type="entry name" value="WD40 REPEAT PROTEIN"/>
    <property type="match status" value="1"/>
</dbReference>
<dbReference type="CDD" id="cd00200">
    <property type="entry name" value="WD40"/>
    <property type="match status" value="1"/>
</dbReference>
<dbReference type="PROSITE" id="PS50294">
    <property type="entry name" value="WD_REPEATS_REGION"/>
    <property type="match status" value="4"/>
</dbReference>
<dbReference type="InterPro" id="IPR020472">
    <property type="entry name" value="WD40_PAC1"/>
</dbReference>
<dbReference type="InterPro" id="IPR015943">
    <property type="entry name" value="WD40/YVTN_repeat-like_dom_sf"/>
</dbReference>
<protein>
    <submittedName>
        <fullName evidence="4">Ribosome assembly protein 4</fullName>
    </submittedName>
</protein>
<feature type="repeat" description="WD" evidence="3">
    <location>
        <begin position="279"/>
        <end position="305"/>
    </location>
</feature>
<sequence>MSKTSSLKKTLFKVQNVLFFSKNSYKYFENHLNIDIDIKKLKLYLIPKEIPLIIQHWIRILKIKLGWIHDFDQIIIKYVMFFCFFLKCKTKKAINIFIFDIFRSSSKLLKTLHGHTKRVNSIDYSIFDGRQLLCSGSDDNTVRVWDVENNKQTFNTHSNSVNCVKFSSYHYNNHCRNVICSSSEDKTIRFWDIKCNQQLQIFNEHTSYVYGIQFSPFSGGRYLCSGSYDKTIRLWDIETYESLYVFNGHEDGVACVDISPLRSNNKDDNNNKMNNIGGNGYTICSGSWDKSIRIWDIETPKELIVIKGHQGTVRCVKYGSNELLNTLLSGSYDKSVRLWDIRSGQQIQVFNGHKYTVYTVEYSPFVIDNEKIGCSSNVICSGSYDNTVCFWDVRSNKNQLHVIKGNEKEDYGIICFKFVLLKKKRNNKQKTNGNCCVNLYYGSDKGPIRVYG</sequence>
<dbReference type="Pfam" id="PF00400">
    <property type="entry name" value="WD40"/>
    <property type="match status" value="6"/>
</dbReference>
<dbReference type="SUPFAM" id="SSF50978">
    <property type="entry name" value="WD40 repeat-like"/>
    <property type="match status" value="1"/>
</dbReference>
<dbReference type="EMBL" id="ASPP01029404">
    <property type="protein sequence ID" value="ETO04409.1"/>
    <property type="molecule type" value="Genomic_DNA"/>
</dbReference>
<feature type="repeat" description="WD" evidence="3">
    <location>
        <begin position="112"/>
        <end position="155"/>
    </location>
</feature>
<comment type="caution">
    <text evidence="4">The sequence shown here is derived from an EMBL/GenBank/DDBJ whole genome shotgun (WGS) entry which is preliminary data.</text>
</comment>
<keyword evidence="1 3" id="KW-0853">WD repeat</keyword>
<dbReference type="PRINTS" id="PR00320">
    <property type="entry name" value="GPROTEINBRPT"/>
</dbReference>
<keyword evidence="2" id="KW-0677">Repeat</keyword>
<feature type="repeat" description="WD" evidence="3">
    <location>
        <begin position="350"/>
        <end position="401"/>
    </location>
</feature>
<dbReference type="InterPro" id="IPR001680">
    <property type="entry name" value="WD40_rpt"/>
</dbReference>
<name>X6LS17_RETFI</name>
<evidence type="ECO:0000256" key="1">
    <source>
        <dbReference type="ARBA" id="ARBA00022574"/>
    </source>
</evidence>
<dbReference type="PANTHER" id="PTHR19848:SF8">
    <property type="entry name" value="F-BOX AND WD REPEAT DOMAIN CONTAINING 7"/>
    <property type="match status" value="1"/>
</dbReference>
<evidence type="ECO:0000256" key="3">
    <source>
        <dbReference type="PROSITE-ProRule" id="PRU00221"/>
    </source>
</evidence>